<dbReference type="AlphaFoldDB" id="A0A8D8I569"/>
<accession>A0A8D8I569</accession>
<dbReference type="EMBL" id="HBUE01342199">
    <property type="protein sequence ID" value="CAG6599057.1"/>
    <property type="molecule type" value="Transcribed_RNA"/>
</dbReference>
<proteinExistence type="predicted"/>
<sequence>MFFSANCFCRKSSDSWMLLLHFSSESSSSRMSWGSWITRSTSSVGSVLLWRERSRSVTMWGARCLRTLIGSLIMLVQSSMRTVEVGWTLLFRKSKFSLMTSSQARMSLIRVPFLEEFCSDWVSLNGSA</sequence>
<dbReference type="EMBL" id="HBUE01235288">
    <property type="protein sequence ID" value="CAG6546874.1"/>
    <property type="molecule type" value="Transcribed_RNA"/>
</dbReference>
<reference evidence="1" key="1">
    <citation type="submission" date="2021-05" db="EMBL/GenBank/DDBJ databases">
        <authorList>
            <person name="Alioto T."/>
            <person name="Alioto T."/>
            <person name="Gomez Garrido J."/>
        </authorList>
    </citation>
    <scope>NUCLEOTIDE SEQUENCE</scope>
</reference>
<name>A0A8D8I569_CULPI</name>
<dbReference type="EMBL" id="HBUE01059136">
    <property type="protein sequence ID" value="CAG6467801.1"/>
    <property type="molecule type" value="Transcribed_RNA"/>
</dbReference>
<protein>
    <submittedName>
        <fullName evidence="1">(northern house mosquito) hypothetical protein</fullName>
    </submittedName>
</protein>
<organism evidence="1">
    <name type="scientific">Culex pipiens</name>
    <name type="common">House mosquito</name>
    <dbReference type="NCBI Taxonomy" id="7175"/>
    <lineage>
        <taxon>Eukaryota</taxon>
        <taxon>Metazoa</taxon>
        <taxon>Ecdysozoa</taxon>
        <taxon>Arthropoda</taxon>
        <taxon>Hexapoda</taxon>
        <taxon>Insecta</taxon>
        <taxon>Pterygota</taxon>
        <taxon>Neoptera</taxon>
        <taxon>Endopterygota</taxon>
        <taxon>Diptera</taxon>
        <taxon>Nematocera</taxon>
        <taxon>Culicoidea</taxon>
        <taxon>Culicidae</taxon>
        <taxon>Culicinae</taxon>
        <taxon>Culicini</taxon>
        <taxon>Culex</taxon>
        <taxon>Culex</taxon>
    </lineage>
</organism>
<evidence type="ECO:0000313" key="1">
    <source>
        <dbReference type="EMBL" id="CAG6546874.1"/>
    </source>
</evidence>